<dbReference type="InterPro" id="IPR021958">
    <property type="entry name" value="DUF3575"/>
</dbReference>
<name>A0A5J4SQ38_9ZZZZ</name>
<gene>
    <name evidence="1" type="ORF">EZS27_005310</name>
</gene>
<dbReference type="Pfam" id="PF12099">
    <property type="entry name" value="DUF3575"/>
    <property type="match status" value="1"/>
</dbReference>
<accession>A0A5J4SQ38</accession>
<organism evidence="1">
    <name type="scientific">termite gut metagenome</name>
    <dbReference type="NCBI Taxonomy" id="433724"/>
    <lineage>
        <taxon>unclassified sequences</taxon>
        <taxon>metagenomes</taxon>
        <taxon>organismal metagenomes</taxon>
    </lineage>
</organism>
<dbReference type="EMBL" id="SNRY01000103">
    <property type="protein sequence ID" value="KAA6347205.1"/>
    <property type="molecule type" value="Genomic_DNA"/>
</dbReference>
<dbReference type="AlphaFoldDB" id="A0A5J4SQ38"/>
<sequence length="456" mass="52428">MKIPMKKILFVGLLLCLSVISDYGQRSPAAEDEKTLLFKFPAQRDTFFVPYRGNDVELDRLYSYVEKYGSEIRDGKLLLYVDGYCSSFDDTNKNLQTAFLRNSHVKSDLIVHKGLKEKNFVTVSHTIPYEEGSEDIVTVRMRIPDRLNVEGKKKKVQNTEVSDTAWVDKGLSKEDNFIIVNHTSTSENNKDSVKVTVKAPVGLQLQSPQLEWFDNNYIIVNYVNTYEGRKDTMTVRIPIRPASKERVTTTQETKKAEETERAEVVEQKTEEVVPVVVELPVKIVPSEPLLGSFHGLNVSLRTNMLYWLGTIPNAGIAWRPFDRLEIIVNGLYNYWSWKNGDRLYRTQMIVPEFRWYLGEKQQWFWGGEFHAGDFNYKFGKNGYQGDLKGGGITGGYRMYLSKIFDMDFYLGLGYTQLGYDTYNRSKGVMVKKGESVEKDFWGPTQGGISLIWKINK</sequence>
<evidence type="ECO:0008006" key="2">
    <source>
        <dbReference type="Google" id="ProtNLM"/>
    </source>
</evidence>
<proteinExistence type="predicted"/>
<comment type="caution">
    <text evidence="1">The sequence shown here is derived from an EMBL/GenBank/DDBJ whole genome shotgun (WGS) entry which is preliminary data.</text>
</comment>
<protein>
    <recommendedName>
        <fullName evidence="2">DUF3575 domain-containing protein</fullName>
    </recommendedName>
</protein>
<evidence type="ECO:0000313" key="1">
    <source>
        <dbReference type="EMBL" id="KAA6347205.1"/>
    </source>
</evidence>
<reference evidence="1" key="1">
    <citation type="submission" date="2019-03" db="EMBL/GenBank/DDBJ databases">
        <title>Single cell metagenomics reveals metabolic interactions within the superorganism composed of flagellate Streblomastix strix and complex community of Bacteroidetes bacteria on its surface.</title>
        <authorList>
            <person name="Treitli S.C."/>
            <person name="Kolisko M."/>
            <person name="Husnik F."/>
            <person name="Keeling P."/>
            <person name="Hampl V."/>
        </authorList>
    </citation>
    <scope>NUCLEOTIDE SEQUENCE</scope>
    <source>
        <strain evidence="1">STM</strain>
    </source>
</reference>